<dbReference type="InterPro" id="IPR050237">
    <property type="entry name" value="ATP-dep_AMP-bd_enzyme"/>
</dbReference>
<dbReference type="Pfam" id="PF00501">
    <property type="entry name" value="AMP-binding"/>
    <property type="match status" value="1"/>
</dbReference>
<protein>
    <submittedName>
        <fullName evidence="5">Fatty-acyl-CoA synthase</fullName>
    </submittedName>
</protein>
<dbReference type="OrthoDB" id="9765680at2"/>
<dbReference type="InterPro" id="IPR020845">
    <property type="entry name" value="AMP-binding_CS"/>
</dbReference>
<evidence type="ECO:0000313" key="6">
    <source>
        <dbReference type="Proteomes" id="UP000198694"/>
    </source>
</evidence>
<dbReference type="InterPro" id="IPR000873">
    <property type="entry name" value="AMP-dep_synth/lig_dom"/>
</dbReference>
<evidence type="ECO:0000256" key="1">
    <source>
        <dbReference type="ARBA" id="ARBA00006432"/>
    </source>
</evidence>
<dbReference type="PROSITE" id="PS00455">
    <property type="entry name" value="AMP_BINDING"/>
    <property type="match status" value="1"/>
</dbReference>
<dbReference type="InterPro" id="IPR045851">
    <property type="entry name" value="AMP-bd_C_sf"/>
</dbReference>
<dbReference type="FunFam" id="3.30.300.30:FF:000008">
    <property type="entry name" value="2,3-dihydroxybenzoate-AMP ligase"/>
    <property type="match status" value="1"/>
</dbReference>
<reference evidence="5 6" key="1">
    <citation type="submission" date="2016-10" db="EMBL/GenBank/DDBJ databases">
        <authorList>
            <person name="de Groot N.N."/>
        </authorList>
    </citation>
    <scope>NUCLEOTIDE SEQUENCE [LARGE SCALE GENOMIC DNA]</scope>
    <source>
        <strain evidence="5 6">CGMCC 1.6502</strain>
    </source>
</reference>
<evidence type="ECO:0000259" key="3">
    <source>
        <dbReference type="Pfam" id="PF00501"/>
    </source>
</evidence>
<dbReference type="RefSeq" id="WP_093210465.1">
    <property type="nucleotide sequence ID" value="NZ_FNFL01000001.1"/>
</dbReference>
<proteinExistence type="inferred from homology"/>
<evidence type="ECO:0000256" key="2">
    <source>
        <dbReference type="ARBA" id="ARBA00022598"/>
    </source>
</evidence>
<gene>
    <name evidence="5" type="ORF">SAMN05216243_0339</name>
</gene>
<dbReference type="AlphaFoldDB" id="A0A1G8VT85"/>
<dbReference type="EMBL" id="FNFL01000001">
    <property type="protein sequence ID" value="SDJ69252.1"/>
    <property type="molecule type" value="Genomic_DNA"/>
</dbReference>
<organism evidence="5 6">
    <name type="scientific">Sediminibacillus albus</name>
    <dbReference type="NCBI Taxonomy" id="407036"/>
    <lineage>
        <taxon>Bacteria</taxon>
        <taxon>Bacillati</taxon>
        <taxon>Bacillota</taxon>
        <taxon>Bacilli</taxon>
        <taxon>Bacillales</taxon>
        <taxon>Bacillaceae</taxon>
        <taxon>Sediminibacillus</taxon>
    </lineage>
</organism>
<accession>A0A1G8VT85</accession>
<feature type="domain" description="AMP-binding enzyme C-terminal" evidence="4">
    <location>
        <begin position="447"/>
        <end position="522"/>
    </location>
</feature>
<dbReference type="PANTHER" id="PTHR43767:SF1">
    <property type="entry name" value="NONRIBOSOMAL PEPTIDE SYNTHASE PES1 (EUROFUNG)-RELATED"/>
    <property type="match status" value="1"/>
</dbReference>
<evidence type="ECO:0000313" key="5">
    <source>
        <dbReference type="EMBL" id="SDJ69252.1"/>
    </source>
</evidence>
<dbReference type="Proteomes" id="UP000198694">
    <property type="component" value="Unassembled WGS sequence"/>
</dbReference>
<dbReference type="NCBIfam" id="NF004837">
    <property type="entry name" value="PRK06187.1"/>
    <property type="match status" value="1"/>
</dbReference>
<comment type="similarity">
    <text evidence="1">Belongs to the ATP-dependent AMP-binding enzyme family.</text>
</comment>
<dbReference type="InterPro" id="IPR042099">
    <property type="entry name" value="ANL_N_sf"/>
</dbReference>
<name>A0A1G8VT85_9BACI</name>
<evidence type="ECO:0000259" key="4">
    <source>
        <dbReference type="Pfam" id="PF13193"/>
    </source>
</evidence>
<dbReference type="Gene3D" id="3.40.50.12780">
    <property type="entry name" value="N-terminal domain of ligase-like"/>
    <property type="match status" value="1"/>
</dbReference>
<feature type="domain" description="AMP-dependent synthetase/ligase" evidence="3">
    <location>
        <begin position="28"/>
        <end position="397"/>
    </location>
</feature>
<dbReference type="STRING" id="407036.SAMN05216243_0339"/>
<dbReference type="PANTHER" id="PTHR43767">
    <property type="entry name" value="LONG-CHAIN-FATTY-ACID--COA LIGASE"/>
    <property type="match status" value="1"/>
</dbReference>
<keyword evidence="2" id="KW-0436">Ligase</keyword>
<dbReference type="NCBIfam" id="NF006182">
    <property type="entry name" value="PRK08316.1"/>
    <property type="match status" value="1"/>
</dbReference>
<dbReference type="SUPFAM" id="SSF56801">
    <property type="entry name" value="Acetyl-CoA synthetase-like"/>
    <property type="match status" value="1"/>
</dbReference>
<dbReference type="CDD" id="cd17631">
    <property type="entry name" value="FACL_FadD13-like"/>
    <property type="match status" value="1"/>
</dbReference>
<dbReference type="Pfam" id="PF13193">
    <property type="entry name" value="AMP-binding_C"/>
    <property type="match status" value="1"/>
</dbReference>
<dbReference type="GO" id="GO:0016878">
    <property type="term" value="F:acid-thiol ligase activity"/>
    <property type="evidence" value="ECO:0007669"/>
    <property type="project" value="UniProtKB-ARBA"/>
</dbReference>
<dbReference type="Gene3D" id="3.30.300.30">
    <property type="match status" value="1"/>
</dbReference>
<keyword evidence="6" id="KW-1185">Reference proteome</keyword>
<sequence>MTSQTKEDDELEKVLQRARRNTLSDILTRTASRMPDKPAVAYNQQRLTYKQLNDLVNVTSHGLRKDGIKKGTMIAVLSHNSLDFVVINFALARLGAVMVPLNYMLQAEDIRYILEHAKIEGFAASRTLAPVLDEAAAESTASISFRYIMDKTDEEPHSRELARWQLLSSLREGMPDYLVEEDIEEDDLAQVLYTSGTESKPKGVMLTHRSLLGEYVSCVVDGHMEASDIVIHALPLYHSAQLHVFLGPAVYLGSSGIILPQASPEIILETIEKEKATQLFCPPTVWIALLRHSDFNKRDLTSLKKCYYGAAIMPKEVMKELSERLPQARFWNFYGQTEVAPLATALQPEDQLRKLGSAGKPVLHVETKIVDENDKEVSRNEIGEIIHRSPHAMKGYLHDPAKTADAFRNGWFHSGDLGVMDKEGYITIIDRKKDMINTGGVNVSSREVEEAIYQYEGVSEVAVVSIPDPYWIEAVTAIIVPKEGVELKVSEIKSFCKSRLANYKVPKFIEITEQLPKNPSGKLLKRTLREKYKDIGSNN</sequence>
<dbReference type="InterPro" id="IPR025110">
    <property type="entry name" value="AMP-bd_C"/>
</dbReference>